<keyword evidence="3" id="KW-1185">Reference proteome</keyword>
<comment type="caution">
    <text evidence="2">The sequence shown here is derived from an EMBL/GenBank/DDBJ whole genome shotgun (WGS) entry which is preliminary data.</text>
</comment>
<evidence type="ECO:0000313" key="3">
    <source>
        <dbReference type="Proteomes" id="UP000683000"/>
    </source>
</evidence>
<feature type="region of interest" description="Disordered" evidence="1">
    <location>
        <begin position="84"/>
        <end position="183"/>
    </location>
</feature>
<name>A0A8I2YPT6_9AGAM</name>
<dbReference type="OrthoDB" id="2676598at2759"/>
<protein>
    <submittedName>
        <fullName evidence="2">Uncharacterized protein</fullName>
    </submittedName>
</protein>
<dbReference type="AlphaFoldDB" id="A0A8I2YPT6"/>
<reference evidence="2" key="1">
    <citation type="submission" date="2021-03" db="EMBL/GenBank/DDBJ databases">
        <title>Evolutionary innovations through gain and loss of genes in the ectomycorrhizal Boletales.</title>
        <authorList>
            <person name="Wu G."/>
            <person name="Miyauchi S."/>
            <person name="Morin E."/>
            <person name="Yang Z.-L."/>
            <person name="Xu J."/>
            <person name="Martin F.M."/>
        </authorList>
    </citation>
    <scope>NUCLEOTIDE SEQUENCE</scope>
    <source>
        <strain evidence="2">BR01</strain>
    </source>
</reference>
<accession>A0A8I2YPT6</accession>
<organism evidence="2 3">
    <name type="scientific">Boletus reticuloceps</name>
    <dbReference type="NCBI Taxonomy" id="495285"/>
    <lineage>
        <taxon>Eukaryota</taxon>
        <taxon>Fungi</taxon>
        <taxon>Dikarya</taxon>
        <taxon>Basidiomycota</taxon>
        <taxon>Agaricomycotina</taxon>
        <taxon>Agaricomycetes</taxon>
        <taxon>Agaricomycetidae</taxon>
        <taxon>Boletales</taxon>
        <taxon>Boletineae</taxon>
        <taxon>Boletaceae</taxon>
        <taxon>Boletoideae</taxon>
        <taxon>Boletus</taxon>
    </lineage>
</organism>
<dbReference type="EMBL" id="JAGFBS010000013">
    <property type="protein sequence ID" value="KAG6375795.1"/>
    <property type="molecule type" value="Genomic_DNA"/>
</dbReference>
<gene>
    <name evidence="2" type="ORF">JVT61DRAFT_2648</name>
</gene>
<evidence type="ECO:0000313" key="2">
    <source>
        <dbReference type="EMBL" id="KAG6375795.1"/>
    </source>
</evidence>
<evidence type="ECO:0000256" key="1">
    <source>
        <dbReference type="SAM" id="MobiDB-lite"/>
    </source>
</evidence>
<sequence length="282" mass="33013">MFSPSLSASKFPLLPLYPRTQIIHSVQPSALTLTLTPTIPTPSLIWRRWIIRDNDFGRWYTFCDMGEDGCDWFQWVHDEATISTQQSSPVLHPSTRKRQRTPSVEILSSPHTRSAHRSWSLSQRSLKKQKSHTMQDRTPSLDHPLSSPTTSRRHTSSAAVDDDPSPPVIGQSKPLCDARRRISSDRTQHSHRIWPFDFYADEMEVGFRKCRLESNKQRPVDQVFQAHFHVKFTKSTFYDHRRHWMSMSETVRAQYIGYGHTERGRWTAFLRQEIKGEWRMGH</sequence>
<proteinExistence type="predicted"/>
<dbReference type="Proteomes" id="UP000683000">
    <property type="component" value="Unassembled WGS sequence"/>
</dbReference>